<dbReference type="InterPro" id="IPR027417">
    <property type="entry name" value="P-loop_NTPase"/>
</dbReference>
<feature type="modified residue" description="4-aspartylphosphate" evidence="5">
    <location>
        <position position="53"/>
    </location>
</feature>
<dbReference type="SUPFAM" id="SSF52540">
    <property type="entry name" value="P-loop containing nucleoside triphosphate hydrolases"/>
    <property type="match status" value="1"/>
</dbReference>
<dbReference type="STRING" id="203122.Sde_0306"/>
<dbReference type="Proteomes" id="UP000001947">
    <property type="component" value="Chromosome"/>
</dbReference>
<dbReference type="Gene3D" id="3.40.50.2300">
    <property type="match status" value="1"/>
</dbReference>
<organism evidence="8 9">
    <name type="scientific">Saccharophagus degradans (strain 2-40 / ATCC 43961 / DSM 17024)</name>
    <dbReference type="NCBI Taxonomy" id="203122"/>
    <lineage>
        <taxon>Bacteria</taxon>
        <taxon>Pseudomonadati</taxon>
        <taxon>Pseudomonadota</taxon>
        <taxon>Gammaproteobacteria</taxon>
        <taxon>Cellvibrionales</taxon>
        <taxon>Cellvibrionaceae</taxon>
        <taxon>Saccharophagus</taxon>
    </lineage>
</organism>
<dbReference type="InterPro" id="IPR003593">
    <property type="entry name" value="AAA+_ATPase"/>
</dbReference>
<dbReference type="PANTHER" id="PTHR32071">
    <property type="entry name" value="TRANSCRIPTIONAL REGULATORY PROTEIN"/>
    <property type="match status" value="1"/>
</dbReference>
<evidence type="ECO:0000256" key="2">
    <source>
        <dbReference type="ARBA" id="ARBA00022840"/>
    </source>
</evidence>
<dbReference type="PANTHER" id="PTHR32071:SF113">
    <property type="entry name" value="ALGINATE BIOSYNTHESIS TRANSCRIPTIONAL REGULATORY PROTEIN ALGB"/>
    <property type="match status" value="1"/>
</dbReference>
<dbReference type="SUPFAM" id="SSF46689">
    <property type="entry name" value="Homeodomain-like"/>
    <property type="match status" value="1"/>
</dbReference>
<dbReference type="SMART" id="SM00448">
    <property type="entry name" value="REC"/>
    <property type="match status" value="1"/>
</dbReference>
<dbReference type="InterPro" id="IPR009057">
    <property type="entry name" value="Homeodomain-like_sf"/>
</dbReference>
<dbReference type="Pfam" id="PF00158">
    <property type="entry name" value="Sigma54_activat"/>
    <property type="match status" value="1"/>
</dbReference>
<evidence type="ECO:0000259" key="7">
    <source>
        <dbReference type="PROSITE" id="PS50110"/>
    </source>
</evidence>
<dbReference type="Gene3D" id="3.40.50.300">
    <property type="entry name" value="P-loop containing nucleotide triphosphate hydrolases"/>
    <property type="match status" value="1"/>
</dbReference>
<evidence type="ECO:0000259" key="6">
    <source>
        <dbReference type="PROSITE" id="PS50045"/>
    </source>
</evidence>
<dbReference type="HOGENOM" id="CLU_000445_0_6_6"/>
<dbReference type="InterPro" id="IPR002078">
    <property type="entry name" value="Sigma_54_int"/>
</dbReference>
<dbReference type="PROSITE" id="PS00688">
    <property type="entry name" value="SIGMA54_INTERACT_3"/>
    <property type="match status" value="1"/>
</dbReference>
<dbReference type="InterPro" id="IPR001789">
    <property type="entry name" value="Sig_transdc_resp-reg_receiver"/>
</dbReference>
<dbReference type="GO" id="GO:0000160">
    <property type="term" value="P:phosphorelay signal transduction system"/>
    <property type="evidence" value="ECO:0007669"/>
    <property type="project" value="InterPro"/>
</dbReference>
<dbReference type="InterPro" id="IPR002197">
    <property type="entry name" value="HTH_Fis"/>
</dbReference>
<dbReference type="KEGG" id="sde:Sde_0306"/>
<dbReference type="CDD" id="cd00009">
    <property type="entry name" value="AAA"/>
    <property type="match status" value="1"/>
</dbReference>
<dbReference type="eggNOG" id="COG2204">
    <property type="taxonomic scope" value="Bacteria"/>
</dbReference>
<dbReference type="RefSeq" id="WP_011466794.1">
    <property type="nucleotide sequence ID" value="NC_007912.1"/>
</dbReference>
<gene>
    <name evidence="8" type="ordered locus">Sde_0306</name>
</gene>
<feature type="domain" description="Sigma-54 factor interaction" evidence="6">
    <location>
        <begin position="152"/>
        <end position="381"/>
    </location>
</feature>
<keyword evidence="5" id="KW-0597">Phosphoprotein</keyword>
<dbReference type="SUPFAM" id="SSF52172">
    <property type="entry name" value="CheY-like"/>
    <property type="match status" value="1"/>
</dbReference>
<dbReference type="FunFam" id="3.40.50.300:FF:000006">
    <property type="entry name" value="DNA-binding transcriptional regulator NtrC"/>
    <property type="match status" value="1"/>
</dbReference>
<dbReference type="Gene3D" id="1.10.8.60">
    <property type="match status" value="1"/>
</dbReference>
<evidence type="ECO:0000313" key="8">
    <source>
        <dbReference type="EMBL" id="ABD79570.1"/>
    </source>
</evidence>
<dbReference type="EMBL" id="CP000282">
    <property type="protein sequence ID" value="ABD79570.1"/>
    <property type="molecule type" value="Genomic_DNA"/>
</dbReference>
<dbReference type="Gene3D" id="1.10.10.60">
    <property type="entry name" value="Homeodomain-like"/>
    <property type="match status" value="1"/>
</dbReference>
<dbReference type="GO" id="GO:0005524">
    <property type="term" value="F:ATP binding"/>
    <property type="evidence" value="ECO:0007669"/>
    <property type="project" value="UniProtKB-KW"/>
</dbReference>
<name>Q21P09_SACD2</name>
<feature type="domain" description="Response regulatory" evidence="7">
    <location>
        <begin position="4"/>
        <end position="123"/>
    </location>
</feature>
<dbReference type="Pfam" id="PF00072">
    <property type="entry name" value="Response_reg"/>
    <property type="match status" value="1"/>
</dbReference>
<evidence type="ECO:0000256" key="3">
    <source>
        <dbReference type="ARBA" id="ARBA00023015"/>
    </source>
</evidence>
<dbReference type="SMART" id="SM00382">
    <property type="entry name" value="AAA"/>
    <property type="match status" value="1"/>
</dbReference>
<dbReference type="Pfam" id="PF02954">
    <property type="entry name" value="HTH_8"/>
    <property type="match status" value="1"/>
</dbReference>
<sequence>MTASILIADDDEGIISALSLLLKSEGFTVDTASSPQQVLDKLLHCDYHLVLMDLNYSFDTTSGEEGLHLLTRIRNQEELLPVVVMTGWATIELAVNTIKSGANDFIQKPWDNNQLLATIHNQLKLFNAQKQTQKLSQHNQLLQNERRISLPITAHSAIMKSLLAKLQQVAKSDVNILLTGENGTGKSMLARYVHDYSNRASAPFIAVNMGAITETLFESEMFGHLKGAFTDAKQTRIGRFELAESGTLFLDEIANTPLSQQAKLLRVLEERRFEKVGATKTQVADIRLITATNSQPSQLVADGLFRQDLLYRINTVELVVPPLRERLEDIIPLAQHYLMAVAQKYNQPQHTLSAAAQTALLQYPWPGNVRELGHVIERAHILSEGQILQPSNLGLDSQPNNSAASVNNNATDLRTLEAIELDALEQRFEYFNGDAIQAAQSLGLSRSTFYRRLSKAK</sequence>
<dbReference type="GO" id="GO:0043565">
    <property type="term" value="F:sequence-specific DNA binding"/>
    <property type="evidence" value="ECO:0007669"/>
    <property type="project" value="InterPro"/>
</dbReference>
<keyword evidence="9" id="KW-1185">Reference proteome</keyword>
<keyword evidence="2" id="KW-0067">ATP-binding</keyword>
<evidence type="ECO:0000256" key="4">
    <source>
        <dbReference type="ARBA" id="ARBA00023163"/>
    </source>
</evidence>
<dbReference type="GO" id="GO:0006355">
    <property type="term" value="P:regulation of DNA-templated transcription"/>
    <property type="evidence" value="ECO:0007669"/>
    <property type="project" value="InterPro"/>
</dbReference>
<evidence type="ECO:0000313" key="9">
    <source>
        <dbReference type="Proteomes" id="UP000001947"/>
    </source>
</evidence>
<evidence type="ECO:0000256" key="5">
    <source>
        <dbReference type="PROSITE-ProRule" id="PRU00169"/>
    </source>
</evidence>
<proteinExistence type="predicted"/>
<accession>Q21P09</accession>
<dbReference type="InterPro" id="IPR058031">
    <property type="entry name" value="AAA_lid_NorR"/>
</dbReference>
<dbReference type="InterPro" id="IPR025944">
    <property type="entry name" value="Sigma_54_int_dom_CS"/>
</dbReference>
<evidence type="ECO:0000256" key="1">
    <source>
        <dbReference type="ARBA" id="ARBA00022741"/>
    </source>
</evidence>
<protein>
    <submittedName>
        <fullName evidence="8">Two component, sigma54 specific, transcriptional regulator, Fis family</fullName>
    </submittedName>
</protein>
<keyword evidence="3" id="KW-0805">Transcription regulation</keyword>
<dbReference type="OrthoDB" id="9804019at2"/>
<dbReference type="AlphaFoldDB" id="Q21P09"/>
<dbReference type="PROSITE" id="PS50110">
    <property type="entry name" value="RESPONSE_REGULATORY"/>
    <property type="match status" value="1"/>
</dbReference>
<dbReference type="PROSITE" id="PS50045">
    <property type="entry name" value="SIGMA54_INTERACT_4"/>
    <property type="match status" value="1"/>
</dbReference>
<dbReference type="Pfam" id="PF25601">
    <property type="entry name" value="AAA_lid_14"/>
    <property type="match status" value="1"/>
</dbReference>
<dbReference type="GeneID" id="98612008"/>
<keyword evidence="1" id="KW-0547">Nucleotide-binding</keyword>
<keyword evidence="4" id="KW-0804">Transcription</keyword>
<reference evidence="8 9" key="1">
    <citation type="journal article" date="2008" name="PLoS Genet.">
        <title>Complete genome sequence of the complex carbohydrate-degrading marine bacterium, Saccharophagus degradans strain 2-40 T.</title>
        <authorList>
            <person name="Weiner R.M."/>
            <person name="Taylor L.E.II."/>
            <person name="Henrissat B."/>
            <person name="Hauser L."/>
            <person name="Land M."/>
            <person name="Coutinho P.M."/>
            <person name="Rancurel C."/>
            <person name="Saunders E.H."/>
            <person name="Longmire A.G."/>
            <person name="Zhang H."/>
            <person name="Bayer E.A."/>
            <person name="Gilbert H.J."/>
            <person name="Larimer F."/>
            <person name="Zhulin I.B."/>
            <person name="Ekborg N.A."/>
            <person name="Lamed R."/>
            <person name="Richardson P.M."/>
            <person name="Borovok I."/>
            <person name="Hutcheson S."/>
        </authorList>
    </citation>
    <scope>NUCLEOTIDE SEQUENCE [LARGE SCALE GENOMIC DNA]</scope>
    <source>
        <strain evidence="9">2-40 / ATCC 43961 / DSM 17024</strain>
    </source>
</reference>
<dbReference type="InterPro" id="IPR011006">
    <property type="entry name" value="CheY-like_superfamily"/>
</dbReference>